<reference evidence="2" key="1">
    <citation type="submission" date="2023-06" db="EMBL/GenBank/DDBJ databases">
        <title>Identification and characterization of horizontal gene transfer across gut microbiota members of farm animals based on homology search.</title>
        <authorList>
            <person name="Zeman M."/>
            <person name="Kubasova T."/>
            <person name="Jahodarova E."/>
            <person name="Nykrynova M."/>
            <person name="Rychlik I."/>
        </authorList>
    </citation>
    <scope>NUCLEOTIDE SEQUENCE [LARGE SCALE GENOMIC DNA]</scope>
    <source>
        <strain evidence="2">153_Feed</strain>
    </source>
</reference>
<keyword evidence="2" id="KW-1185">Reference proteome</keyword>
<gene>
    <name evidence="1" type="ORF">QUW25_00850</name>
</gene>
<accession>A0ABT7V0U9</accession>
<name>A0ABT7V0U9_9ACTN</name>
<comment type="caution">
    <text evidence="1">The sequence shown here is derived from an EMBL/GenBank/DDBJ whole genome shotgun (WGS) entry which is preliminary data.</text>
</comment>
<dbReference type="Proteomes" id="UP001529256">
    <property type="component" value="Unassembled WGS sequence"/>
</dbReference>
<dbReference type="RefSeq" id="WP_289510343.1">
    <property type="nucleotide sequence ID" value="NZ_JAUDEA010000001.1"/>
</dbReference>
<organism evidence="1 2">
    <name type="scientific">Thermophilibacter provencensis</name>
    <dbReference type="NCBI Taxonomy" id="1852386"/>
    <lineage>
        <taxon>Bacteria</taxon>
        <taxon>Bacillati</taxon>
        <taxon>Actinomycetota</taxon>
        <taxon>Coriobacteriia</taxon>
        <taxon>Coriobacteriales</taxon>
        <taxon>Atopobiaceae</taxon>
        <taxon>Thermophilibacter</taxon>
    </lineage>
</organism>
<reference evidence="1 2" key="2">
    <citation type="submission" date="2023-06" db="EMBL/GenBank/DDBJ databases">
        <title>Identification and characterization of horizontal gene transfer across gut microbiota members of farm animals based on homology search.</title>
        <authorList>
            <person name="Schwarzerova J."/>
            <person name="Nykrynova M."/>
            <person name="Jureckova K."/>
            <person name="Cejkova D."/>
            <person name="Rychlik I."/>
        </authorList>
    </citation>
    <scope>NUCLEOTIDE SEQUENCE [LARGE SCALE GENOMIC DNA]</scope>
    <source>
        <strain evidence="1 2">153_Feed</strain>
    </source>
</reference>
<proteinExistence type="predicted"/>
<protein>
    <submittedName>
        <fullName evidence="1">Uncharacterized protein</fullName>
    </submittedName>
</protein>
<reference evidence="1 2" key="3">
    <citation type="submission" date="2023-06" db="EMBL/GenBank/DDBJ databases">
        <authorList>
            <person name="Zeman M."/>
            <person name="Kubasova T."/>
            <person name="Jahodarova E."/>
            <person name="Nykrynova M."/>
            <person name="Rychlik I."/>
        </authorList>
    </citation>
    <scope>NUCLEOTIDE SEQUENCE [LARGE SCALE GENOMIC DNA]</scope>
    <source>
        <strain evidence="1 2">153_Feed</strain>
    </source>
</reference>
<evidence type="ECO:0000313" key="1">
    <source>
        <dbReference type="EMBL" id="MDM8270241.1"/>
    </source>
</evidence>
<evidence type="ECO:0000313" key="2">
    <source>
        <dbReference type="Proteomes" id="UP001529256"/>
    </source>
</evidence>
<dbReference type="EMBL" id="JAUDEA010000001">
    <property type="protein sequence ID" value="MDM8270241.1"/>
    <property type="molecule type" value="Genomic_DNA"/>
</dbReference>
<sequence length="155" mass="17005">MIDATEARELTAAAIPDRQRAEADTLAQNAMSWALRNAEARTDTRIRMYAKYGNSSLAVKFAPGMFDGNGNGNSFYNDLVANSNTAVADAITCIIYGRDQDLISPIQSKRLLNTFNARLVKFVSTLRRLGFGVEAGEDEYGNANLDDSTIIVSWE</sequence>